<comment type="caution">
    <text evidence="1">The sequence shown here is derived from an EMBL/GenBank/DDBJ whole genome shotgun (WGS) entry which is preliminary data.</text>
</comment>
<keyword evidence="2" id="KW-1185">Reference proteome</keyword>
<sequence length="131" mass="15232">MPEIHTFAILYAAEGKAERSMRMRYTTPRIHIRGPSADAWPTQDYTLRFLVTEPIAVDTMETSVAEQRDAKYEEFVMFETYKSKEALLQHEEESYFKEVYGLFVEEGLMAKAPLLIRTVSKAGFDRDRKLV</sequence>
<evidence type="ECO:0008006" key="3">
    <source>
        <dbReference type="Google" id="ProtNLM"/>
    </source>
</evidence>
<dbReference type="EMBL" id="JAUJLE010000084">
    <property type="protein sequence ID" value="KAK0987131.1"/>
    <property type="molecule type" value="Genomic_DNA"/>
</dbReference>
<organism evidence="1 2">
    <name type="scientific">Friedmanniomyces endolithicus</name>
    <dbReference type="NCBI Taxonomy" id="329885"/>
    <lineage>
        <taxon>Eukaryota</taxon>
        <taxon>Fungi</taxon>
        <taxon>Dikarya</taxon>
        <taxon>Ascomycota</taxon>
        <taxon>Pezizomycotina</taxon>
        <taxon>Dothideomycetes</taxon>
        <taxon>Dothideomycetidae</taxon>
        <taxon>Mycosphaerellales</taxon>
        <taxon>Teratosphaeriaceae</taxon>
        <taxon>Friedmanniomyces</taxon>
    </lineage>
</organism>
<accession>A0AAN6KKZ1</accession>
<protein>
    <recommendedName>
        <fullName evidence="3">ABM domain-containing protein</fullName>
    </recommendedName>
</protein>
<dbReference type="AlphaFoldDB" id="A0AAN6KKZ1"/>
<name>A0AAN6KKZ1_9PEZI</name>
<evidence type="ECO:0000313" key="2">
    <source>
        <dbReference type="Proteomes" id="UP001175353"/>
    </source>
</evidence>
<evidence type="ECO:0000313" key="1">
    <source>
        <dbReference type="EMBL" id="KAK0987131.1"/>
    </source>
</evidence>
<dbReference type="Proteomes" id="UP001175353">
    <property type="component" value="Unassembled WGS sequence"/>
</dbReference>
<proteinExistence type="predicted"/>
<gene>
    <name evidence="1" type="ORF">LTR91_009943</name>
</gene>
<reference evidence="1" key="1">
    <citation type="submission" date="2023-06" db="EMBL/GenBank/DDBJ databases">
        <title>Black Yeasts Isolated from many extreme environments.</title>
        <authorList>
            <person name="Coleine C."/>
            <person name="Stajich J.E."/>
            <person name="Selbmann L."/>
        </authorList>
    </citation>
    <scope>NUCLEOTIDE SEQUENCE</scope>
    <source>
        <strain evidence="1">CCFEE 5200</strain>
    </source>
</reference>